<dbReference type="AlphaFoldDB" id="A0A9P9KSN8"/>
<evidence type="ECO:0000313" key="3">
    <source>
        <dbReference type="Proteomes" id="UP000720189"/>
    </source>
</evidence>
<name>A0A9P9KSN8_FUSRE</name>
<dbReference type="GeneID" id="70228692"/>
<keyword evidence="3" id="KW-1185">Reference proteome</keyword>
<comment type="caution">
    <text evidence="2">The sequence shown here is derived from an EMBL/GenBank/DDBJ whole genome shotgun (WGS) entry which is preliminary data.</text>
</comment>
<gene>
    <name evidence="2" type="ORF">BKA55DRAFT_685045</name>
</gene>
<accession>A0A9P9KSN8</accession>
<keyword evidence="1" id="KW-0812">Transmembrane</keyword>
<keyword evidence="1" id="KW-1133">Transmembrane helix</keyword>
<dbReference type="EMBL" id="JAGMUX010000002">
    <property type="protein sequence ID" value="KAH7267762.1"/>
    <property type="molecule type" value="Genomic_DNA"/>
</dbReference>
<protein>
    <submittedName>
        <fullName evidence="2">Uncharacterized protein</fullName>
    </submittedName>
</protein>
<keyword evidence="1" id="KW-0472">Membrane</keyword>
<sequence length="226" mass="23617">MLGLEVGKTNIIFNGQLKLSLQTGTNGNKTLWFDVPENQANITNVSAVMDDAYYTAEIIIGAITIALSVIWLGGVIGKSIASRAATRTLKEAGAVEATASASEIRLAFQDILKSPPAKRAFIGEAGADALEMLSKAVINVKRANMWASVAKWSGTLAALTGLADGTLITLGAVLEQAAQHKWETTPAFGGFANRTIAPYTFGGLKTFKVETASLAGSLQIGFKAAA</sequence>
<evidence type="ECO:0000256" key="1">
    <source>
        <dbReference type="SAM" id="Phobius"/>
    </source>
</evidence>
<reference evidence="2" key="1">
    <citation type="journal article" date="2021" name="Nat. Commun.">
        <title>Genetic determinants of endophytism in the Arabidopsis root mycobiome.</title>
        <authorList>
            <person name="Mesny F."/>
            <person name="Miyauchi S."/>
            <person name="Thiergart T."/>
            <person name="Pickel B."/>
            <person name="Atanasova L."/>
            <person name="Karlsson M."/>
            <person name="Huettel B."/>
            <person name="Barry K.W."/>
            <person name="Haridas S."/>
            <person name="Chen C."/>
            <person name="Bauer D."/>
            <person name="Andreopoulos W."/>
            <person name="Pangilinan J."/>
            <person name="LaButti K."/>
            <person name="Riley R."/>
            <person name="Lipzen A."/>
            <person name="Clum A."/>
            <person name="Drula E."/>
            <person name="Henrissat B."/>
            <person name="Kohler A."/>
            <person name="Grigoriev I.V."/>
            <person name="Martin F.M."/>
            <person name="Hacquard S."/>
        </authorList>
    </citation>
    <scope>NUCLEOTIDE SEQUENCE</scope>
    <source>
        <strain evidence="2">MPI-CAGE-AT-0023</strain>
    </source>
</reference>
<dbReference type="Proteomes" id="UP000720189">
    <property type="component" value="Unassembled WGS sequence"/>
</dbReference>
<evidence type="ECO:0000313" key="2">
    <source>
        <dbReference type="EMBL" id="KAH7267762.1"/>
    </source>
</evidence>
<proteinExistence type="predicted"/>
<dbReference type="RefSeq" id="XP_046055581.1">
    <property type="nucleotide sequence ID" value="XM_046198738.1"/>
</dbReference>
<organism evidence="2 3">
    <name type="scientific">Fusarium redolens</name>
    <dbReference type="NCBI Taxonomy" id="48865"/>
    <lineage>
        <taxon>Eukaryota</taxon>
        <taxon>Fungi</taxon>
        <taxon>Dikarya</taxon>
        <taxon>Ascomycota</taxon>
        <taxon>Pezizomycotina</taxon>
        <taxon>Sordariomycetes</taxon>
        <taxon>Hypocreomycetidae</taxon>
        <taxon>Hypocreales</taxon>
        <taxon>Nectriaceae</taxon>
        <taxon>Fusarium</taxon>
        <taxon>Fusarium redolens species complex</taxon>
    </lineage>
</organism>
<feature type="transmembrane region" description="Helical" evidence="1">
    <location>
        <begin position="58"/>
        <end position="77"/>
    </location>
</feature>